<organism evidence="3 4">
    <name type="scientific">Candidatus Liberibacter solanacearum</name>
    <dbReference type="NCBI Taxonomy" id="556287"/>
    <lineage>
        <taxon>Bacteria</taxon>
        <taxon>Pseudomonadati</taxon>
        <taxon>Pseudomonadota</taxon>
        <taxon>Alphaproteobacteria</taxon>
        <taxon>Hyphomicrobiales</taxon>
        <taxon>Rhizobiaceae</taxon>
        <taxon>Liberibacter</taxon>
    </lineage>
</organism>
<feature type="domain" description="NAD-dependent epimerase/dehydratase" evidence="2">
    <location>
        <begin position="7"/>
        <end position="210"/>
    </location>
</feature>
<dbReference type="Gene3D" id="3.40.50.720">
    <property type="entry name" value="NAD(P)-binding Rossmann-like Domain"/>
    <property type="match status" value="1"/>
</dbReference>
<sequence length="289" mass="32878">MHLMIFGTGYAGQFIADAALKIGIHTSGTTRSESNLQTLKNKGISAFLFANQKINSTLQKKLYSITHVVQCIKPEFESDPCILSMGEELYKFIPNIKWIGYLSSTSIYGNRAGQWVDEQTPIHPISYTATQRFEVEKKWISIAKKLDIKVAILRLSGIYGPKRNPLITIKQKNAVRLIKKDQVFNRIRVEDIAQCVIFLMKNNLGGIFNVSDDEPSPPQNVIMEAASLMKVNPPLEQYFDTAKVSPITRLFYADNKRISNAKIKSLGFRLLYPNYRISLKQLWEDDKNI</sequence>
<evidence type="ECO:0000313" key="3">
    <source>
        <dbReference type="EMBL" id="KJZ81964.1"/>
    </source>
</evidence>
<proteinExistence type="predicted"/>
<accession>A0A094Z2W2</accession>
<dbReference type="PATRIC" id="fig|556287.8.peg.684"/>
<name>A0A094Z2W2_9HYPH</name>
<comment type="caution">
    <text evidence="3">The sequence shown here is derived from an EMBL/GenBank/DDBJ whole genome shotgun (WGS) entry which is preliminary data.</text>
</comment>
<dbReference type="Pfam" id="PF01370">
    <property type="entry name" value="Epimerase"/>
    <property type="match status" value="1"/>
</dbReference>
<dbReference type="PANTHER" id="PTHR43574">
    <property type="entry name" value="EPIMERASE-RELATED"/>
    <property type="match status" value="1"/>
</dbReference>
<evidence type="ECO:0000256" key="1">
    <source>
        <dbReference type="ARBA" id="ARBA00023027"/>
    </source>
</evidence>
<evidence type="ECO:0000259" key="2">
    <source>
        <dbReference type="Pfam" id="PF01370"/>
    </source>
</evidence>
<keyword evidence="4" id="KW-1185">Reference proteome</keyword>
<reference evidence="3 4" key="1">
    <citation type="journal article" date="2015" name="Phytopathology">
        <title>Genomes of Candidatus Liberibacter solanacearum haplotype A from New Zealand and the USA suggest significant genome plasticity in the species.</title>
        <authorList>
            <person name="Thompson S.M."/>
            <person name="Johnson C.P."/>
            <person name="Lu A.Y."/>
            <person name="Frampton R.A."/>
            <person name="Sullivan K.L."/>
            <person name="Fiers M.W."/>
            <person name="Crowhurst R.N."/>
            <person name="Pitman A.R."/>
            <person name="Scott I."/>
            <person name="Gudmestad N.C."/>
            <person name="Smith G.R."/>
        </authorList>
    </citation>
    <scope>NUCLEOTIDE SEQUENCE [LARGE SCALE GENOMIC DNA]</scope>
    <source>
        <strain evidence="3 4">LsoNZ1</strain>
    </source>
</reference>
<dbReference type="SUPFAM" id="SSF51735">
    <property type="entry name" value="NAD(P)-binding Rossmann-fold domains"/>
    <property type="match status" value="1"/>
</dbReference>
<dbReference type="AlphaFoldDB" id="A0A094Z2W2"/>
<dbReference type="InterPro" id="IPR036291">
    <property type="entry name" value="NAD(P)-bd_dom_sf"/>
</dbReference>
<keyword evidence="1" id="KW-0520">NAD</keyword>
<evidence type="ECO:0000313" key="4">
    <source>
        <dbReference type="Proteomes" id="UP000033731"/>
    </source>
</evidence>
<protein>
    <submittedName>
        <fullName evidence="3">Nucleoside-diphosphate-sugar epimerase</fullName>
    </submittedName>
</protein>
<dbReference type="InterPro" id="IPR001509">
    <property type="entry name" value="Epimerase_deHydtase"/>
</dbReference>
<dbReference type="RefSeq" id="WP_034441110.1">
    <property type="nucleotide sequence ID" value="NZ_JMTK01000002.1"/>
</dbReference>
<dbReference type="Proteomes" id="UP000033731">
    <property type="component" value="Unassembled WGS sequence"/>
</dbReference>
<dbReference type="EMBL" id="JMTK01000002">
    <property type="protein sequence ID" value="KJZ81964.1"/>
    <property type="molecule type" value="Genomic_DNA"/>
</dbReference>
<gene>
    <name evidence="3" type="ORF">DJ66_0694</name>
</gene>